<dbReference type="Proteomes" id="UP000199569">
    <property type="component" value="Unassembled WGS sequence"/>
</dbReference>
<gene>
    <name evidence="1" type="ORF">SAMN02927923_04079</name>
</gene>
<keyword evidence="2" id="KW-1185">Reference proteome</keyword>
<sequence length="39" mass="4255">MAGTLKTEFRLAFPAEGPEEAVQSRDGSQDGRFQLAFPV</sequence>
<proteinExistence type="predicted"/>
<evidence type="ECO:0000313" key="1">
    <source>
        <dbReference type="EMBL" id="SCZ09492.1"/>
    </source>
</evidence>
<reference evidence="1 2" key="1">
    <citation type="submission" date="2016-10" db="EMBL/GenBank/DDBJ databases">
        <authorList>
            <person name="de Groot N.N."/>
        </authorList>
    </citation>
    <scope>NUCLEOTIDE SEQUENCE [LARGE SCALE GENOMIC DNA]</scope>
    <source>
        <strain evidence="1 2">CGMCC 1.7666</strain>
    </source>
</reference>
<dbReference type="AlphaFoldDB" id="A0A1G5L9F4"/>
<name>A0A1G5L9F4_9HYPH</name>
<protein>
    <submittedName>
        <fullName evidence="1">Uncharacterized protein</fullName>
    </submittedName>
</protein>
<organism evidence="1 2">
    <name type="scientific">Microvirga guangxiensis</name>
    <dbReference type="NCBI Taxonomy" id="549386"/>
    <lineage>
        <taxon>Bacteria</taxon>
        <taxon>Pseudomonadati</taxon>
        <taxon>Pseudomonadota</taxon>
        <taxon>Alphaproteobacteria</taxon>
        <taxon>Hyphomicrobiales</taxon>
        <taxon>Methylobacteriaceae</taxon>
        <taxon>Microvirga</taxon>
    </lineage>
</organism>
<dbReference type="EMBL" id="FMVJ01000015">
    <property type="protein sequence ID" value="SCZ09492.1"/>
    <property type="molecule type" value="Genomic_DNA"/>
</dbReference>
<accession>A0A1G5L9F4</accession>
<dbReference type="STRING" id="549386.SAMN02927923_04079"/>
<evidence type="ECO:0000313" key="2">
    <source>
        <dbReference type="Proteomes" id="UP000199569"/>
    </source>
</evidence>